<evidence type="ECO:0000313" key="2">
    <source>
        <dbReference type="Proteomes" id="UP000050833"/>
    </source>
</evidence>
<dbReference type="EMBL" id="LLKB01000005">
    <property type="protein sequence ID" value="KQC85624.1"/>
    <property type="molecule type" value="Genomic_DNA"/>
</dbReference>
<keyword evidence="1" id="KW-0808">Transferase</keyword>
<dbReference type="Gene3D" id="3.40.50.300">
    <property type="entry name" value="P-loop containing nucleotide triphosphate hydrolases"/>
    <property type="match status" value="1"/>
</dbReference>
<dbReference type="Proteomes" id="UP000050833">
    <property type="component" value="Unassembled WGS sequence"/>
</dbReference>
<comment type="caution">
    <text evidence="1">The sequence shown here is derived from an EMBL/GenBank/DDBJ whole genome shotgun (WGS) entry which is preliminary data.</text>
</comment>
<dbReference type="Pfam" id="PF13189">
    <property type="entry name" value="Cytidylate_kin2"/>
    <property type="match status" value="1"/>
</dbReference>
<keyword evidence="1" id="KW-0418">Kinase</keyword>
<organism evidence="1 2">
    <name type="scientific">Butyribacter intestini</name>
    <dbReference type="NCBI Taxonomy" id="1703332"/>
    <lineage>
        <taxon>Bacteria</taxon>
        <taxon>Bacillati</taxon>
        <taxon>Bacillota</taxon>
        <taxon>Clostridia</taxon>
        <taxon>Lachnospirales</taxon>
        <taxon>Lachnospiraceae</taxon>
        <taxon>Butyribacter</taxon>
    </lineage>
</organism>
<dbReference type="InterPro" id="IPR027417">
    <property type="entry name" value="P-loop_NTPase"/>
</dbReference>
<protein>
    <submittedName>
        <fullName evidence="1">Cytidylate kinase</fullName>
    </submittedName>
</protein>
<name>A0AAW3JSX1_9FIRM</name>
<gene>
    <name evidence="1" type="ORF">APZ18_11130</name>
</gene>
<dbReference type="AlphaFoldDB" id="A0AAW3JSX1"/>
<proteinExistence type="predicted"/>
<accession>A0AAW3JSX1</accession>
<evidence type="ECO:0000313" key="1">
    <source>
        <dbReference type="EMBL" id="KQC85624.1"/>
    </source>
</evidence>
<sequence>MRCEMNNFVITIARGFGSGGKQIALEIGKKLGIPCYEREILDMASDRSGLNRTLFEQTDERLRGSIFSKRLKGIPTITVASPEEKAFESDINLFNLQAQIIRSLALSESCIIVGKCADHILDYFDNVFRIYIDAPRDACVKSIVSKMGVTEAEANRLIKKTDKYRADYYRYYTGKDWTNPTNYDLFVNSDKVGRTRCADVIIQYVKYQMECRGKKIENCNDKNETKES</sequence>
<dbReference type="GO" id="GO:0016301">
    <property type="term" value="F:kinase activity"/>
    <property type="evidence" value="ECO:0007669"/>
    <property type="project" value="UniProtKB-KW"/>
</dbReference>
<keyword evidence="2" id="KW-1185">Reference proteome</keyword>
<reference evidence="1 2" key="1">
    <citation type="submission" date="2015-10" db="EMBL/GenBank/DDBJ databases">
        <title>Butyribacter intestini gen. nov., sp. nov., a butyric acid-producing bacterium of the family Lachnospiraceae isolated from the human faeces.</title>
        <authorList>
            <person name="Zou Y."/>
            <person name="Xue W."/>
            <person name="Luo G."/>
            <person name="Lv M."/>
        </authorList>
    </citation>
    <scope>NUCLEOTIDE SEQUENCE [LARGE SCALE GENOMIC DNA]</scope>
    <source>
        <strain evidence="1 2">TF01-11</strain>
    </source>
</reference>